<protein>
    <submittedName>
        <fullName evidence="2">Uncharacterized protein</fullName>
    </submittedName>
</protein>
<feature type="region of interest" description="Disordered" evidence="1">
    <location>
        <begin position="230"/>
        <end position="260"/>
    </location>
</feature>
<gene>
    <name evidence="2" type="ORF">COV49_00920</name>
</gene>
<dbReference type="Proteomes" id="UP000230869">
    <property type="component" value="Unassembled WGS sequence"/>
</dbReference>
<comment type="caution">
    <text evidence="2">The sequence shown here is derived from an EMBL/GenBank/DDBJ whole genome shotgun (WGS) entry which is preliminary data.</text>
</comment>
<reference evidence="2 3" key="1">
    <citation type="submission" date="2017-09" db="EMBL/GenBank/DDBJ databases">
        <title>Depth-based differentiation of microbial function through sediment-hosted aquifers and enrichment of novel symbionts in the deep terrestrial subsurface.</title>
        <authorList>
            <person name="Probst A.J."/>
            <person name="Ladd B."/>
            <person name="Jarett J.K."/>
            <person name="Geller-Mcgrath D.E."/>
            <person name="Sieber C.M."/>
            <person name="Emerson J.B."/>
            <person name="Anantharaman K."/>
            <person name="Thomas B.C."/>
            <person name="Malmstrom R."/>
            <person name="Stieglmeier M."/>
            <person name="Klingl A."/>
            <person name="Woyke T."/>
            <person name="Ryan C.M."/>
            <person name="Banfield J.F."/>
        </authorList>
    </citation>
    <scope>NUCLEOTIDE SEQUENCE [LARGE SCALE GENOMIC DNA]</scope>
    <source>
        <strain evidence="2">CG11_big_fil_rev_8_21_14_0_20_39_10</strain>
    </source>
</reference>
<evidence type="ECO:0000256" key="1">
    <source>
        <dbReference type="SAM" id="MobiDB-lite"/>
    </source>
</evidence>
<feature type="compositionally biased region" description="Pro residues" evidence="1">
    <location>
        <begin position="358"/>
        <end position="368"/>
    </location>
</feature>
<dbReference type="AlphaFoldDB" id="A0A2M6K9W3"/>
<feature type="compositionally biased region" description="Basic and acidic residues" evidence="1">
    <location>
        <begin position="370"/>
        <end position="388"/>
    </location>
</feature>
<accession>A0A2M6K9W3</accession>
<feature type="region of interest" description="Disordered" evidence="1">
    <location>
        <begin position="291"/>
        <end position="388"/>
    </location>
</feature>
<dbReference type="EMBL" id="PCWW01000016">
    <property type="protein sequence ID" value="PIR13829.1"/>
    <property type="molecule type" value="Genomic_DNA"/>
</dbReference>
<sequence>MFDYLEKFNKLPKNLRDKVSSSQAMKAIEGLEKNHGIDLAVLIMKVMIKAVKLDNLPGHFAQEYGLDQEKAEGLAKELKEKVFSEVLDYLKSEEEKVKPVLARGSASGPVIAAASAKKVGGADFFFSSEDEEEVRQLSRKLGGFDEFYSDDNFISSQIKEIIKEGRVSFSSEQLSGRFKDLISTYYRGVRTKLDTKQSFIKPVEQGGLGLEEDVADRVLLIAARNLEKKSHPEMARPKKVKLPEDSQAQPKEKKDVDKPLQESIKKEISQELEELKKIGLRDVDYDFKKLETKEKGAEKPAQSPVKKLDTSHELAPPPPASRVTRDYGEASPPAPKIQPTKEPKEKEEELSKKEILSPPAPLSRPPSLPVEEKAVKKAEEQKQKVEVKKEGFDEKIRLTRPSQVDGRKKMEDVKAAPKIMSPIDELRYMDLISFRRLAQNSKGIVNRIKEKISLLEEEQYNKRIEGIKAWRESLVNRLYLQIGQESISKNAPVSAIIEERKNSGQDFLSLEEFEAVMDLNKSLRF</sequence>
<evidence type="ECO:0000313" key="3">
    <source>
        <dbReference type="Proteomes" id="UP000230869"/>
    </source>
</evidence>
<evidence type="ECO:0000313" key="2">
    <source>
        <dbReference type="EMBL" id="PIR13829.1"/>
    </source>
</evidence>
<feature type="compositionally biased region" description="Basic and acidic residues" evidence="1">
    <location>
        <begin position="339"/>
        <end position="355"/>
    </location>
</feature>
<name>A0A2M6K9W3_9BACT</name>
<proteinExistence type="predicted"/>
<organism evidence="2 3">
    <name type="scientific">Candidatus Falkowbacteria bacterium CG11_big_fil_rev_8_21_14_0_20_39_10</name>
    <dbReference type="NCBI Taxonomy" id="1974570"/>
    <lineage>
        <taxon>Bacteria</taxon>
        <taxon>Candidatus Falkowiibacteriota</taxon>
    </lineage>
</organism>